<name>A0A2B4T1K9_STYPI</name>
<dbReference type="STRING" id="50429.A0A2B4T1K9"/>
<sequence length="752" mass="83834">MSNQESWHLVDECVISPLHSSLEVTPEDSVSQVDSGHSKALSRSSSSSSSLRRRRDAKIKASMASLQAKQLAERVKRDNEVREQEFQEEMAQRELELKLECRKRELDLLRKKREDEMAVISAQNQAEVAHLEHEILGQEFKEGKASNDEIFKVSKSSPSLKHYVVPSPKATSEVERKDSPSSEVEPRITKGYVFQELKGDVYTKSSLDRKVVSYEYSPLRTISKPLPVKDLEFLAAHSNSLTLGSTLVPVTQARESDILTLSTAVQSPQRGLYSPERKYSSQTATTPVSLPLRPPSYRDLSSPGYVTASQRKPASFDNSNTAALATTSVTWSFCRGPGGEVPPTVSSLVGDGSVVLASMPSGSCHDNLTQTPRKSNFTAPSNHSQPSYRKVLLQVLPVRINTVDTFAVHDPGSDSTLIRKDLAKRLQLVGETYRLNINTVGNEATTQNLDRASFSLPSKEQPDPVMLHGAWVIKKLNIPSFKLSKKRTVEQWNHLSDVDLPELQGGDVMILIGADMAHLLIHLEVRQGRRDEPIAVKTPLGWTLFGNVNQGHCETISANFLASDRGTTLQHQIERFWEIDSYAAKRVLSESTLSIEDKQALAILESNTVKEEGHYKTALLWKCEPVLPNNYAMAVSRLHSTEKKLKKNTELAEKYQNVINDYVTKGHAQRMTQEEAKVITPKTWYLPHHVVVNPNKPGKVRVVFDAASKFDGVSLNNKLLTGPNLLNSLVGVFMRFRTGRIGVMADIEQMFH</sequence>
<organism evidence="2 3">
    <name type="scientific">Stylophora pistillata</name>
    <name type="common">Smooth cauliflower coral</name>
    <dbReference type="NCBI Taxonomy" id="50429"/>
    <lineage>
        <taxon>Eukaryota</taxon>
        <taxon>Metazoa</taxon>
        <taxon>Cnidaria</taxon>
        <taxon>Anthozoa</taxon>
        <taxon>Hexacorallia</taxon>
        <taxon>Scleractinia</taxon>
        <taxon>Astrocoeniina</taxon>
        <taxon>Pocilloporidae</taxon>
        <taxon>Stylophora</taxon>
    </lineage>
</organism>
<evidence type="ECO:0000256" key="1">
    <source>
        <dbReference type="SAM" id="MobiDB-lite"/>
    </source>
</evidence>
<dbReference type="EMBL" id="LSMT01000003">
    <property type="protein sequence ID" value="PFX34668.1"/>
    <property type="molecule type" value="Genomic_DNA"/>
</dbReference>
<reference evidence="3" key="1">
    <citation type="journal article" date="2017" name="bioRxiv">
        <title>Comparative analysis of the genomes of Stylophora pistillata and Acropora digitifera provides evidence for extensive differences between species of corals.</title>
        <authorList>
            <person name="Voolstra C.R."/>
            <person name="Li Y."/>
            <person name="Liew Y.J."/>
            <person name="Baumgarten S."/>
            <person name="Zoccola D."/>
            <person name="Flot J.-F."/>
            <person name="Tambutte S."/>
            <person name="Allemand D."/>
            <person name="Aranda M."/>
        </authorList>
    </citation>
    <scope>NUCLEOTIDE SEQUENCE [LARGE SCALE GENOMIC DNA]</scope>
</reference>
<evidence type="ECO:0000313" key="2">
    <source>
        <dbReference type="EMBL" id="PFX34668.1"/>
    </source>
</evidence>
<keyword evidence="3" id="KW-1185">Reference proteome</keyword>
<feature type="region of interest" description="Disordered" evidence="1">
    <location>
        <begin position="164"/>
        <end position="183"/>
    </location>
</feature>
<feature type="compositionally biased region" description="Polar residues" evidence="1">
    <location>
        <begin position="307"/>
        <end position="316"/>
    </location>
</feature>
<feature type="compositionally biased region" description="Low complexity" evidence="1">
    <location>
        <begin position="41"/>
        <end position="50"/>
    </location>
</feature>
<dbReference type="PANTHER" id="PTHR47331:SF5">
    <property type="entry name" value="RIBONUCLEASE H"/>
    <property type="match status" value="1"/>
</dbReference>
<accession>A0A2B4T1K9</accession>
<protein>
    <recommendedName>
        <fullName evidence="4">Peptidase aspartic putative domain-containing protein</fullName>
    </recommendedName>
</protein>
<dbReference type="Proteomes" id="UP000225706">
    <property type="component" value="Unassembled WGS sequence"/>
</dbReference>
<evidence type="ECO:0000313" key="3">
    <source>
        <dbReference type="Proteomes" id="UP000225706"/>
    </source>
</evidence>
<evidence type="ECO:0008006" key="4">
    <source>
        <dbReference type="Google" id="ProtNLM"/>
    </source>
</evidence>
<gene>
    <name evidence="2" type="ORF">AWC38_SpisGene504</name>
</gene>
<proteinExistence type="predicted"/>
<feature type="compositionally biased region" description="Basic and acidic residues" evidence="1">
    <location>
        <begin position="172"/>
        <end position="183"/>
    </location>
</feature>
<dbReference type="PANTHER" id="PTHR47331">
    <property type="entry name" value="PHD-TYPE DOMAIN-CONTAINING PROTEIN"/>
    <property type="match status" value="1"/>
</dbReference>
<feature type="region of interest" description="Disordered" evidence="1">
    <location>
        <begin position="24"/>
        <end position="58"/>
    </location>
</feature>
<feature type="compositionally biased region" description="Polar residues" evidence="1">
    <location>
        <begin position="24"/>
        <end position="35"/>
    </location>
</feature>
<dbReference type="AlphaFoldDB" id="A0A2B4T1K9"/>
<comment type="caution">
    <text evidence="2">The sequence shown here is derived from an EMBL/GenBank/DDBJ whole genome shotgun (WGS) entry which is preliminary data.</text>
</comment>
<feature type="region of interest" description="Disordered" evidence="1">
    <location>
        <begin position="269"/>
        <end position="316"/>
    </location>
</feature>
<dbReference type="OrthoDB" id="5983040at2759"/>